<dbReference type="RefSeq" id="WP_039255965.1">
    <property type="nucleotide sequence ID" value="NZ_JENJ01000052.1"/>
</dbReference>
<evidence type="ECO:0000256" key="7">
    <source>
        <dbReference type="ARBA" id="ARBA00047942"/>
    </source>
</evidence>
<dbReference type="Gene3D" id="3.40.50.150">
    <property type="entry name" value="Vaccinia Virus protein VP39"/>
    <property type="match status" value="1"/>
</dbReference>
<keyword evidence="5" id="KW-0949">S-adenosyl-L-methionine</keyword>
<feature type="domain" description="DNA methylase adenine-specific" evidence="8">
    <location>
        <begin position="145"/>
        <end position="481"/>
    </location>
</feature>
<dbReference type="Pfam" id="PF02384">
    <property type="entry name" value="N6_Mtase"/>
    <property type="match status" value="1"/>
</dbReference>
<dbReference type="GO" id="GO:0008170">
    <property type="term" value="F:N-methyltransferase activity"/>
    <property type="evidence" value="ECO:0007669"/>
    <property type="project" value="InterPro"/>
</dbReference>
<gene>
    <name evidence="10" type="ORF">Z968_10385</name>
</gene>
<evidence type="ECO:0000259" key="8">
    <source>
        <dbReference type="Pfam" id="PF02384"/>
    </source>
</evidence>
<dbReference type="InterPro" id="IPR029063">
    <property type="entry name" value="SAM-dependent_MTases_sf"/>
</dbReference>
<evidence type="ECO:0000256" key="5">
    <source>
        <dbReference type="ARBA" id="ARBA00022691"/>
    </source>
</evidence>
<evidence type="ECO:0000313" key="11">
    <source>
        <dbReference type="Proteomes" id="UP000030012"/>
    </source>
</evidence>
<dbReference type="Pfam" id="PF12161">
    <property type="entry name" value="HsdM_N"/>
    <property type="match status" value="1"/>
</dbReference>
<protein>
    <recommendedName>
        <fullName evidence="2">site-specific DNA-methyltransferase (adenine-specific)</fullName>
        <ecNumber evidence="2">2.1.1.72</ecNumber>
    </recommendedName>
</protein>
<dbReference type="InterPro" id="IPR002052">
    <property type="entry name" value="DNA_methylase_N6_adenine_CS"/>
</dbReference>
<comment type="similarity">
    <text evidence="1">Belongs to the N(4)/N(6)-methyltransferase family.</text>
</comment>
<dbReference type="PROSITE" id="PS00092">
    <property type="entry name" value="N6_MTASE"/>
    <property type="match status" value="1"/>
</dbReference>
<dbReference type="PANTHER" id="PTHR42998:SF1">
    <property type="entry name" value="TYPE I RESTRICTION ENZYME HINDI METHYLASE SUBUNIT"/>
    <property type="match status" value="1"/>
</dbReference>
<evidence type="ECO:0000256" key="2">
    <source>
        <dbReference type="ARBA" id="ARBA00011900"/>
    </source>
</evidence>
<dbReference type="InterPro" id="IPR022749">
    <property type="entry name" value="D12N6_MeTrfase_N"/>
</dbReference>
<evidence type="ECO:0000259" key="9">
    <source>
        <dbReference type="Pfam" id="PF12161"/>
    </source>
</evidence>
<dbReference type="SUPFAM" id="SSF53335">
    <property type="entry name" value="S-adenosyl-L-methionine-dependent methyltransferases"/>
    <property type="match status" value="1"/>
</dbReference>
<dbReference type="GO" id="GO:0032259">
    <property type="term" value="P:methylation"/>
    <property type="evidence" value="ECO:0007669"/>
    <property type="project" value="UniProtKB-KW"/>
</dbReference>
<keyword evidence="6" id="KW-0680">Restriction system</keyword>
<comment type="caution">
    <text evidence="10">The sequence shown here is derived from an EMBL/GenBank/DDBJ whole genome shotgun (WGS) entry which is preliminary data.</text>
</comment>
<dbReference type="OrthoDB" id="9814572at2"/>
<dbReference type="GO" id="GO:0009307">
    <property type="term" value="P:DNA restriction-modification system"/>
    <property type="evidence" value="ECO:0007669"/>
    <property type="project" value="UniProtKB-KW"/>
</dbReference>
<dbReference type="AlphaFoldDB" id="A0A0A0I5K4"/>
<dbReference type="InterPro" id="IPR052916">
    <property type="entry name" value="Type-I_RE_MTase_Subunit"/>
</dbReference>
<keyword evidence="4" id="KW-0808">Transferase</keyword>
<evidence type="ECO:0000313" key="10">
    <source>
        <dbReference type="EMBL" id="KGM94960.1"/>
    </source>
</evidence>
<evidence type="ECO:0000256" key="6">
    <source>
        <dbReference type="ARBA" id="ARBA00022747"/>
    </source>
</evidence>
<organism evidence="10 11">
    <name type="scientific">Clostridium novyi A str. 4552</name>
    <dbReference type="NCBI Taxonomy" id="1444289"/>
    <lineage>
        <taxon>Bacteria</taxon>
        <taxon>Bacillati</taxon>
        <taxon>Bacillota</taxon>
        <taxon>Clostridia</taxon>
        <taxon>Eubacteriales</taxon>
        <taxon>Clostridiaceae</taxon>
        <taxon>Clostridium</taxon>
    </lineage>
</organism>
<keyword evidence="3 10" id="KW-0489">Methyltransferase</keyword>
<comment type="catalytic activity">
    <reaction evidence="7">
        <text>a 2'-deoxyadenosine in DNA + S-adenosyl-L-methionine = an N(6)-methyl-2'-deoxyadenosine in DNA + S-adenosyl-L-homocysteine + H(+)</text>
        <dbReference type="Rhea" id="RHEA:15197"/>
        <dbReference type="Rhea" id="RHEA-COMP:12418"/>
        <dbReference type="Rhea" id="RHEA-COMP:12419"/>
        <dbReference type="ChEBI" id="CHEBI:15378"/>
        <dbReference type="ChEBI" id="CHEBI:57856"/>
        <dbReference type="ChEBI" id="CHEBI:59789"/>
        <dbReference type="ChEBI" id="CHEBI:90615"/>
        <dbReference type="ChEBI" id="CHEBI:90616"/>
        <dbReference type="EC" id="2.1.1.72"/>
    </reaction>
</comment>
<evidence type="ECO:0000256" key="1">
    <source>
        <dbReference type="ARBA" id="ARBA00006594"/>
    </source>
</evidence>
<proteinExistence type="inferred from homology"/>
<dbReference type="EC" id="2.1.1.72" evidence="2"/>
<reference evidence="10 11" key="1">
    <citation type="submission" date="2014-01" db="EMBL/GenBank/DDBJ databases">
        <title>Plasmidome dynamics in the species complex Clostridium novyi sensu lato converts strains of independent lineages into distinctly different pathogens.</title>
        <authorList>
            <person name="Skarin H."/>
            <person name="Segerman B."/>
        </authorList>
    </citation>
    <scope>NUCLEOTIDE SEQUENCE [LARGE SCALE GENOMIC DNA]</scope>
    <source>
        <strain evidence="10 11">4552</strain>
    </source>
</reference>
<dbReference type="EMBL" id="JENJ01000052">
    <property type="protein sequence ID" value="KGM94960.1"/>
    <property type="molecule type" value="Genomic_DNA"/>
</dbReference>
<name>A0A0A0I5K4_CLONO</name>
<dbReference type="PRINTS" id="PR00507">
    <property type="entry name" value="N12N6MTFRASE"/>
</dbReference>
<dbReference type="Proteomes" id="UP000030012">
    <property type="component" value="Unassembled WGS sequence"/>
</dbReference>
<dbReference type="InterPro" id="IPR038333">
    <property type="entry name" value="T1MK-like_N_sf"/>
</dbReference>
<dbReference type="PANTHER" id="PTHR42998">
    <property type="entry name" value="TYPE I RESTRICTION ENZYME HINDVIIP M PROTEIN-RELATED"/>
    <property type="match status" value="1"/>
</dbReference>
<dbReference type="GO" id="GO:0003677">
    <property type="term" value="F:DNA binding"/>
    <property type="evidence" value="ECO:0007669"/>
    <property type="project" value="InterPro"/>
</dbReference>
<evidence type="ECO:0000256" key="4">
    <source>
        <dbReference type="ARBA" id="ARBA00022679"/>
    </source>
</evidence>
<dbReference type="Gene3D" id="1.20.1260.30">
    <property type="match status" value="1"/>
</dbReference>
<accession>A0A0A0I5K4</accession>
<feature type="domain" description="N6 adenine-specific DNA methyltransferase N-terminal" evidence="9">
    <location>
        <begin position="9"/>
        <end position="135"/>
    </location>
</feature>
<dbReference type="GO" id="GO:0009007">
    <property type="term" value="F:site-specific DNA-methyltransferase (adenine-specific) activity"/>
    <property type="evidence" value="ECO:0007669"/>
    <property type="project" value="UniProtKB-EC"/>
</dbReference>
<sequence length="522" mass="59644">MATANIGFEETLWKSADKLRGSMDSGEYKHVVLGLIFVKYISDKFETKYNELLEEGEGFEEDRDEYTFENIFWVPKEARWNYIKDNAKDPKIGQYIDDAMILIEKENPALKGVLDKRYARPELDKRRLGELIDLISTIKLHENGEKDLLGRVYEYFLGKFAAKEGKGGGEFYTPTSVVKTLVEMIEPYEGRIYDPACGSGGMFIQSEKFVEEHQGKIENLSIYGQELNSTTWKLCRMNLAIRGLDGNIGPYHADTFHDDLHKTLKADYILANPPFNISDWGGDKLTEDVRWKYGVPPEGNANFAWLEHMIYHLSPNGCAGIVLANGALSSNTSNEGEIRKNLIESDLVDAIVALPDKLFYSTGIPVSLWILNRNKTCHPNGAGKPKFRNRENEILFIDARNLGEMIDRRHRELKNEDIKKIAGTYHNYRNLSNEEVKSKNEESKEYKDIKGFCKIATLDEVRENEYVLTPGRYVGIEEAEDDGIPFDEKMKTLTSELGELFEKSRSLEEEIRKNLGGIGYEF</sequence>
<evidence type="ECO:0000256" key="3">
    <source>
        <dbReference type="ARBA" id="ARBA00022603"/>
    </source>
</evidence>
<dbReference type="InterPro" id="IPR003356">
    <property type="entry name" value="DNA_methylase_A-5"/>
</dbReference>